<dbReference type="EMBL" id="CP010951">
    <property type="protein sequence ID" value="AMO22483.1"/>
    <property type="molecule type" value="Genomic_DNA"/>
</dbReference>
<keyword evidence="2" id="KW-1185">Reference proteome</keyword>
<dbReference type="Proteomes" id="UP000070433">
    <property type="component" value="Chromosome"/>
</dbReference>
<reference evidence="1 2" key="1">
    <citation type="journal article" date="2014" name="Int. J. Syst. Evol. Microbiol.">
        <title>Ramlibacter solisilvae sp. nov., isolated from forest soil, and emended description of the genus Ramlibacter.</title>
        <authorList>
            <person name="Lee H.J."/>
            <person name="Lee S.H."/>
            <person name="Lee S.S."/>
            <person name="Lee J.S."/>
            <person name="Kim Y."/>
            <person name="Kim S.C."/>
            <person name="Jeon C.O."/>
        </authorList>
    </citation>
    <scope>NUCLEOTIDE SEQUENCE [LARGE SCALE GENOMIC DNA]</scope>
    <source>
        <strain evidence="1 2">5-10</strain>
    </source>
</reference>
<accession>A0A127JRF9</accession>
<gene>
    <name evidence="1" type="ORF">UC35_05735</name>
</gene>
<evidence type="ECO:0000313" key="2">
    <source>
        <dbReference type="Proteomes" id="UP000070433"/>
    </source>
</evidence>
<sequence>MPRALAEKKHWKAWAGQAAGYGLFAAVLGVFSHWPRYEALAPDVAVVKVSFIHHGARAQPCRAYTAEELAKMPPNMRAPMKCGRERLPVAIEVAIDGRPVLSRVAPPSGLSRDGASSVYHRLELPAGEHRISVRLRDAPGEAFNHVREATVRLSPAQVLVIDFDAATGGIKLT</sequence>
<evidence type="ECO:0000313" key="1">
    <source>
        <dbReference type="EMBL" id="AMO22483.1"/>
    </source>
</evidence>
<name>A0A127JRF9_9BURK</name>
<organism evidence="1 2">
    <name type="scientific">Ramlibacter tataouinensis</name>
    <dbReference type="NCBI Taxonomy" id="94132"/>
    <lineage>
        <taxon>Bacteria</taxon>
        <taxon>Pseudomonadati</taxon>
        <taxon>Pseudomonadota</taxon>
        <taxon>Betaproteobacteria</taxon>
        <taxon>Burkholderiales</taxon>
        <taxon>Comamonadaceae</taxon>
        <taxon>Ramlibacter</taxon>
    </lineage>
</organism>
<proteinExistence type="predicted"/>
<dbReference type="RefSeq" id="WP_061497058.1">
    <property type="nucleotide sequence ID" value="NZ_CP010951.1"/>
</dbReference>
<dbReference type="AlphaFoldDB" id="A0A127JRF9"/>
<dbReference type="PATRIC" id="fig|94132.3.peg.1155"/>
<dbReference type="OrthoDB" id="8560910at2"/>
<protein>
    <submittedName>
        <fullName evidence="1">Uncharacterized protein</fullName>
    </submittedName>
</protein>